<comment type="caution">
    <text evidence="2">The sequence shown here is derived from an EMBL/GenBank/DDBJ whole genome shotgun (WGS) entry which is preliminary data.</text>
</comment>
<dbReference type="PATRIC" id="fig|81408.3.peg.4045"/>
<evidence type="ECO:0000313" key="2">
    <source>
        <dbReference type="EMBL" id="KYD12357.1"/>
    </source>
</evidence>
<dbReference type="Proteomes" id="UP000075455">
    <property type="component" value="Unassembled WGS sequence"/>
</dbReference>
<evidence type="ECO:0008006" key="4">
    <source>
        <dbReference type="Google" id="ProtNLM"/>
    </source>
</evidence>
<evidence type="ECO:0000256" key="1">
    <source>
        <dbReference type="SAM" id="MobiDB-lite"/>
    </source>
</evidence>
<dbReference type="EMBL" id="LQYS01000062">
    <property type="protein sequence ID" value="KYD12357.1"/>
    <property type="molecule type" value="Genomic_DNA"/>
</dbReference>
<accession>A0A150LJ41</accession>
<dbReference type="STRING" id="81408.B4119_2863"/>
<gene>
    <name evidence="2" type="ORF">B4119_2863</name>
</gene>
<feature type="compositionally biased region" description="Basic residues" evidence="1">
    <location>
        <begin position="137"/>
        <end position="151"/>
    </location>
</feature>
<dbReference type="AlphaFoldDB" id="A0A150LJ41"/>
<dbReference type="eggNOG" id="ENOG50336QF">
    <property type="taxonomic scope" value="Bacteria"/>
</dbReference>
<dbReference type="Pfam" id="PF14181">
    <property type="entry name" value="YqfQ"/>
    <property type="match status" value="1"/>
</dbReference>
<sequence length="178" mass="19476">MIYNRPPIFPSSPMPRSFLRMPPSSFPAMRTPAPRPGFGGFLSRLFSRGQPIAPSSPWISPMMQNAVASTGAGANTGGGFLGMLTNVQKMLGIAQNVMPMVQQYGPLIKNLPAMIRIWKELKPADEEESMEESKTEKNKKKTAPSTKKRTVPKAEKTNENKGAESGKTPKPSTPKLYI</sequence>
<proteinExistence type="predicted"/>
<organism evidence="2 3">
    <name type="scientific">Saccharococcus caldoxylosilyticus</name>
    <dbReference type="NCBI Taxonomy" id="81408"/>
    <lineage>
        <taxon>Bacteria</taxon>
        <taxon>Bacillati</taxon>
        <taxon>Bacillota</taxon>
        <taxon>Bacilli</taxon>
        <taxon>Bacillales</taxon>
        <taxon>Anoxybacillaceae</taxon>
        <taxon>Saccharococcus</taxon>
    </lineage>
</organism>
<evidence type="ECO:0000313" key="3">
    <source>
        <dbReference type="Proteomes" id="UP000075455"/>
    </source>
</evidence>
<feature type="region of interest" description="Disordered" evidence="1">
    <location>
        <begin position="124"/>
        <end position="178"/>
    </location>
</feature>
<name>A0A150LJ41_9BACL</name>
<protein>
    <recommendedName>
        <fullName evidence="4">YqfQ-like protein</fullName>
    </recommendedName>
</protein>
<feature type="compositionally biased region" description="Basic and acidic residues" evidence="1">
    <location>
        <begin position="152"/>
        <end position="164"/>
    </location>
</feature>
<reference evidence="2 3" key="1">
    <citation type="submission" date="2016-01" db="EMBL/GenBank/DDBJ databases">
        <title>Draft Genome Sequences of Seven Thermophilic Sporeformers Isolated from Foods.</title>
        <authorList>
            <person name="Berendsen E.M."/>
            <person name="Wells-Bennik M.H."/>
            <person name="Krawcyk A.O."/>
            <person name="De Jong A."/>
            <person name="Holsappel S."/>
            <person name="Eijlander R.T."/>
            <person name="Kuipers O.P."/>
        </authorList>
    </citation>
    <scope>NUCLEOTIDE SEQUENCE [LARGE SCALE GENOMIC DNA]</scope>
    <source>
        <strain evidence="2 3">B4119</strain>
    </source>
</reference>
<dbReference type="InterPro" id="IPR025571">
    <property type="entry name" value="YqfQ"/>
</dbReference>